<proteinExistence type="predicted"/>
<keyword evidence="2" id="KW-1185">Reference proteome</keyword>
<feature type="non-terminal residue" evidence="1">
    <location>
        <position position="1"/>
    </location>
</feature>
<dbReference type="Proteomes" id="UP001211907">
    <property type="component" value="Unassembled WGS sequence"/>
</dbReference>
<comment type="caution">
    <text evidence="1">The sequence shown here is derived from an EMBL/GenBank/DDBJ whole genome shotgun (WGS) entry which is preliminary data.</text>
</comment>
<name>A0AAD5SNJ1_9FUNG</name>
<organism evidence="1 2">
    <name type="scientific">Physocladia obscura</name>
    <dbReference type="NCBI Taxonomy" id="109957"/>
    <lineage>
        <taxon>Eukaryota</taxon>
        <taxon>Fungi</taxon>
        <taxon>Fungi incertae sedis</taxon>
        <taxon>Chytridiomycota</taxon>
        <taxon>Chytridiomycota incertae sedis</taxon>
        <taxon>Chytridiomycetes</taxon>
        <taxon>Chytridiales</taxon>
        <taxon>Chytriomycetaceae</taxon>
        <taxon>Physocladia</taxon>
    </lineage>
</organism>
<evidence type="ECO:0000313" key="2">
    <source>
        <dbReference type="Proteomes" id="UP001211907"/>
    </source>
</evidence>
<gene>
    <name evidence="1" type="ORF">HK100_008303</name>
</gene>
<dbReference type="EMBL" id="JADGJH010004014">
    <property type="protein sequence ID" value="KAJ3087664.1"/>
    <property type="molecule type" value="Genomic_DNA"/>
</dbReference>
<protein>
    <submittedName>
        <fullName evidence="1">Uncharacterized protein</fullName>
    </submittedName>
</protein>
<reference evidence="1" key="1">
    <citation type="submission" date="2020-05" db="EMBL/GenBank/DDBJ databases">
        <title>Phylogenomic resolution of chytrid fungi.</title>
        <authorList>
            <person name="Stajich J.E."/>
            <person name="Amses K."/>
            <person name="Simmons R."/>
            <person name="Seto K."/>
            <person name="Myers J."/>
            <person name="Bonds A."/>
            <person name="Quandt C.A."/>
            <person name="Barry K."/>
            <person name="Liu P."/>
            <person name="Grigoriev I."/>
            <person name="Longcore J.E."/>
            <person name="James T.Y."/>
        </authorList>
    </citation>
    <scope>NUCLEOTIDE SEQUENCE</scope>
    <source>
        <strain evidence="1">JEL0513</strain>
    </source>
</reference>
<dbReference type="AlphaFoldDB" id="A0AAD5SNJ1"/>
<sequence>MSEAKREDYITLLFTKHDFNRADRARESYLNMKTDEEALHYGIMQSHQHKQYWMRKFVGQSKESRENFKNTPSMMAKCSGKYKEMEDICDYEEREMVEECRLMDNCCLVSGIGVEDAALSVD</sequence>
<evidence type="ECO:0000313" key="1">
    <source>
        <dbReference type="EMBL" id="KAJ3087664.1"/>
    </source>
</evidence>
<accession>A0AAD5SNJ1</accession>